<gene>
    <name evidence="2" type="ORF">MKW94_010659</name>
</gene>
<dbReference type="EMBL" id="JAJJMA010124664">
    <property type="protein sequence ID" value="MCL7032555.1"/>
    <property type="molecule type" value="Genomic_DNA"/>
</dbReference>
<organism evidence="2 3">
    <name type="scientific">Papaver nudicaule</name>
    <name type="common">Iceland poppy</name>
    <dbReference type="NCBI Taxonomy" id="74823"/>
    <lineage>
        <taxon>Eukaryota</taxon>
        <taxon>Viridiplantae</taxon>
        <taxon>Streptophyta</taxon>
        <taxon>Embryophyta</taxon>
        <taxon>Tracheophyta</taxon>
        <taxon>Spermatophyta</taxon>
        <taxon>Magnoliopsida</taxon>
        <taxon>Ranunculales</taxon>
        <taxon>Papaveraceae</taxon>
        <taxon>Papaveroideae</taxon>
        <taxon>Papaver</taxon>
    </lineage>
</organism>
<protein>
    <submittedName>
        <fullName evidence="2">Uncharacterized protein</fullName>
    </submittedName>
</protein>
<dbReference type="Gene3D" id="3.30.559.10">
    <property type="entry name" value="Chloramphenicol acetyltransferase-like domain"/>
    <property type="match status" value="1"/>
</dbReference>
<dbReference type="Proteomes" id="UP001177140">
    <property type="component" value="Unassembled WGS sequence"/>
</dbReference>
<comment type="similarity">
    <text evidence="1">Belongs to the plant acyltransferase family.</text>
</comment>
<name>A0AA41V2Z0_PAPNU</name>
<evidence type="ECO:0000313" key="3">
    <source>
        <dbReference type="Proteomes" id="UP001177140"/>
    </source>
</evidence>
<dbReference type="InterPro" id="IPR023213">
    <property type="entry name" value="CAT-like_dom_sf"/>
</dbReference>
<dbReference type="AlphaFoldDB" id="A0AA41V2Z0"/>
<reference evidence="2" key="1">
    <citation type="submission" date="2022-03" db="EMBL/GenBank/DDBJ databases">
        <title>A functionally conserved STORR gene fusion in Papaver species that diverged 16.8 million years ago.</title>
        <authorList>
            <person name="Catania T."/>
        </authorList>
    </citation>
    <scope>NUCLEOTIDE SEQUENCE</scope>
    <source>
        <strain evidence="2">S-191538</strain>
    </source>
</reference>
<evidence type="ECO:0000313" key="2">
    <source>
        <dbReference type="EMBL" id="MCL7032555.1"/>
    </source>
</evidence>
<comment type="caution">
    <text evidence="2">The sequence shown here is derived from an EMBL/GenBank/DDBJ whole genome shotgun (WGS) entry which is preliminary data.</text>
</comment>
<dbReference type="GO" id="GO:0016747">
    <property type="term" value="F:acyltransferase activity, transferring groups other than amino-acyl groups"/>
    <property type="evidence" value="ECO:0007669"/>
    <property type="project" value="TreeGrafter"/>
</dbReference>
<keyword evidence="3" id="KW-1185">Reference proteome</keyword>
<dbReference type="PANTHER" id="PTHR31642">
    <property type="entry name" value="TRICHOTHECENE 3-O-ACETYLTRANSFERASE"/>
    <property type="match status" value="1"/>
</dbReference>
<proteinExistence type="inferred from homology"/>
<sequence>MLINQLKSKCNNDEIWFSTYEVIAGHVWRCSCKARELKDDKKTTILVPFDNRSRSSPPLPNAYFGNAVFCITPTATSGELISKPLSYAVSLIHETLMASANDEYFRSALDFLELHPSIPTFKSSSVSFSSWVRLPIYEADFGWGQPLYMGPCMINTAGRSFLIPNPPGSDDGFTLVIPLESQYHTNLFKKYFYDI</sequence>
<dbReference type="InterPro" id="IPR050317">
    <property type="entry name" value="Plant_Fungal_Acyltransferase"/>
</dbReference>
<evidence type="ECO:0000256" key="1">
    <source>
        <dbReference type="ARBA" id="ARBA00009861"/>
    </source>
</evidence>
<dbReference type="Pfam" id="PF02458">
    <property type="entry name" value="Transferase"/>
    <property type="match status" value="1"/>
</dbReference>
<accession>A0AA41V2Z0</accession>
<dbReference type="PANTHER" id="PTHR31642:SF324">
    <property type="entry name" value="SPERMIDINE HYDROXYCINNAMOYL TRANSFERASE"/>
    <property type="match status" value="1"/>
</dbReference>